<gene>
    <name evidence="1" type="ORF">RRG08_024175</name>
</gene>
<keyword evidence="2" id="KW-1185">Reference proteome</keyword>
<evidence type="ECO:0000313" key="2">
    <source>
        <dbReference type="Proteomes" id="UP001283361"/>
    </source>
</evidence>
<proteinExistence type="predicted"/>
<accession>A0AAE1D2P2</accession>
<protein>
    <submittedName>
        <fullName evidence="1">Uncharacterized protein</fullName>
    </submittedName>
</protein>
<comment type="caution">
    <text evidence="1">The sequence shown here is derived from an EMBL/GenBank/DDBJ whole genome shotgun (WGS) entry which is preliminary data.</text>
</comment>
<dbReference type="AlphaFoldDB" id="A0AAE1D2P2"/>
<dbReference type="EMBL" id="JAWDGP010005686">
    <property type="protein sequence ID" value="KAK3754100.1"/>
    <property type="molecule type" value="Genomic_DNA"/>
</dbReference>
<evidence type="ECO:0000313" key="1">
    <source>
        <dbReference type="EMBL" id="KAK3754100.1"/>
    </source>
</evidence>
<dbReference type="Proteomes" id="UP001283361">
    <property type="component" value="Unassembled WGS sequence"/>
</dbReference>
<sequence length="186" mass="21691">MGEQCPTPVKLLKIKIEKEILKIAELCPTTVSGWRSVLKTQVIYCLIFRALCTLRLYVLNLRKPNHRYQPEEEQSIGRWTVAMEVLCRFLDDIYLTMRENILCFDPTESCNRLLNRLQKTKRSRVTFYEQQCVVISAIAIAKPLCLKQSRGNIFYPKSMLWRVGKQRGRENLRPASHRASPDMSQA</sequence>
<name>A0AAE1D2P2_9GAST</name>
<organism evidence="1 2">
    <name type="scientific">Elysia crispata</name>
    <name type="common">lettuce slug</name>
    <dbReference type="NCBI Taxonomy" id="231223"/>
    <lineage>
        <taxon>Eukaryota</taxon>
        <taxon>Metazoa</taxon>
        <taxon>Spiralia</taxon>
        <taxon>Lophotrochozoa</taxon>
        <taxon>Mollusca</taxon>
        <taxon>Gastropoda</taxon>
        <taxon>Heterobranchia</taxon>
        <taxon>Euthyneura</taxon>
        <taxon>Panpulmonata</taxon>
        <taxon>Sacoglossa</taxon>
        <taxon>Placobranchoidea</taxon>
        <taxon>Plakobranchidae</taxon>
        <taxon>Elysia</taxon>
    </lineage>
</organism>
<reference evidence="1" key="1">
    <citation type="journal article" date="2023" name="G3 (Bethesda)">
        <title>A reference genome for the long-term kleptoplast-retaining sea slug Elysia crispata morphotype clarki.</title>
        <authorList>
            <person name="Eastman K.E."/>
            <person name="Pendleton A.L."/>
            <person name="Shaikh M.A."/>
            <person name="Suttiyut T."/>
            <person name="Ogas R."/>
            <person name="Tomko P."/>
            <person name="Gavelis G."/>
            <person name="Widhalm J.R."/>
            <person name="Wisecaver J.H."/>
        </authorList>
    </citation>
    <scope>NUCLEOTIDE SEQUENCE</scope>
    <source>
        <strain evidence="1">ECLA1</strain>
    </source>
</reference>